<keyword evidence="1" id="KW-0175">Coiled coil</keyword>
<organism evidence="2 3">
    <name type="scientific">Niastella soli</name>
    <dbReference type="NCBI Taxonomy" id="2821487"/>
    <lineage>
        <taxon>Bacteria</taxon>
        <taxon>Pseudomonadati</taxon>
        <taxon>Bacteroidota</taxon>
        <taxon>Chitinophagia</taxon>
        <taxon>Chitinophagales</taxon>
        <taxon>Chitinophagaceae</taxon>
        <taxon>Niastella</taxon>
    </lineage>
</organism>
<accession>A0ABS3Z229</accession>
<comment type="caution">
    <text evidence="2">The sequence shown here is derived from an EMBL/GenBank/DDBJ whole genome shotgun (WGS) entry which is preliminary data.</text>
</comment>
<gene>
    <name evidence="2" type="ORF">J7I42_28260</name>
</gene>
<reference evidence="2 3" key="1">
    <citation type="submission" date="2021-03" db="EMBL/GenBank/DDBJ databases">
        <title>Assistant Professor.</title>
        <authorList>
            <person name="Huq M.A."/>
        </authorList>
    </citation>
    <scope>NUCLEOTIDE SEQUENCE [LARGE SCALE GENOMIC DNA]</scope>
    <source>
        <strain evidence="2 3">MAH-29</strain>
    </source>
</reference>
<protein>
    <submittedName>
        <fullName evidence="2">Uncharacterized protein</fullName>
    </submittedName>
</protein>
<evidence type="ECO:0000313" key="3">
    <source>
        <dbReference type="Proteomes" id="UP000677244"/>
    </source>
</evidence>
<proteinExistence type="predicted"/>
<sequence>MQAQPGVIKIPVRGKLHDVFFYAIPADEFPEEKEVLKKKTLSPENKRPQLLKVTGNILYDVNYRSRIDTPYNENDVYQHTVQTRLDLLYKEKYPFRMYVTTRFSNSSLFRKYTDLNFQFSQVDFKRKLKQQVFDAVQSHLLSQNNLCDSLKRLLEVKKLAISSIHMDLQKPNLIQKIVEERERQLLEARMLLKQSSIPGREEITDSLKLLFKKKESDSTNSDNKYNRYKDSLEAKKQQLDSLIAEYHALEAAFARVKSAEQTNLANLKKQIDGAKDAQALEEQLHQLKVPDTVLPKGYKTLYSIQSLSIGRSIADYSELSVKNVSITGLQVEYNPHYYYAVAAGKVDYRFRDYIVPNHSRSNQYLALARFGKGTKNGSHLIFTYYTGKRQFFNAAIASQPTGGIPSYNLAGISIEGIYALNKNISVIGEVAKSTMPYYSLDSMQSKGWMNAVTRFSERSNEAYSVKLLSQFPKTLTRFSGNLRYTGANFQSFSTYTSGASQLKWNVQLEQSLLKKQLTLISSLQQNDYNNPFATTSYKSSSLLASFQANLRIKKWPILSIGYYPSYQLIKTGDDAYSESRYYTLTGSAGYYFNIRDAQFSSYVVFSRFFNSANDSGYIYYNSKNILLSQSIAWDRFSVMGSASLSNGTDYNMYTIENTCQVAINKIVSVGGGGKMIQYSLNPQTQWGYNANLTLKIPRLGDIQLMTDEGYLPAVNKQLVKNRTGRLTYYKIF</sequence>
<evidence type="ECO:0000313" key="2">
    <source>
        <dbReference type="EMBL" id="MBO9204214.1"/>
    </source>
</evidence>
<evidence type="ECO:0000256" key="1">
    <source>
        <dbReference type="SAM" id="Coils"/>
    </source>
</evidence>
<name>A0ABS3Z229_9BACT</name>
<feature type="coiled-coil region" evidence="1">
    <location>
        <begin position="225"/>
        <end position="284"/>
    </location>
</feature>
<dbReference type="EMBL" id="JAGHKO010000011">
    <property type="protein sequence ID" value="MBO9204214.1"/>
    <property type="molecule type" value="Genomic_DNA"/>
</dbReference>
<dbReference type="Proteomes" id="UP000677244">
    <property type="component" value="Unassembled WGS sequence"/>
</dbReference>
<keyword evidence="3" id="KW-1185">Reference proteome</keyword>